<organism evidence="3 4">
    <name type="scientific">Cylindrobasidium torrendii FP15055 ss-10</name>
    <dbReference type="NCBI Taxonomy" id="1314674"/>
    <lineage>
        <taxon>Eukaryota</taxon>
        <taxon>Fungi</taxon>
        <taxon>Dikarya</taxon>
        <taxon>Basidiomycota</taxon>
        <taxon>Agaricomycotina</taxon>
        <taxon>Agaricomycetes</taxon>
        <taxon>Agaricomycetidae</taxon>
        <taxon>Agaricales</taxon>
        <taxon>Marasmiineae</taxon>
        <taxon>Physalacriaceae</taxon>
        <taxon>Cylindrobasidium</taxon>
    </lineage>
</organism>
<dbReference type="EMBL" id="KN880550">
    <property type="protein sequence ID" value="KIY66569.1"/>
    <property type="molecule type" value="Genomic_DNA"/>
</dbReference>
<dbReference type="Pfam" id="PF00646">
    <property type="entry name" value="F-box"/>
    <property type="match status" value="1"/>
</dbReference>
<dbReference type="SUPFAM" id="SSF81383">
    <property type="entry name" value="F-box domain"/>
    <property type="match status" value="1"/>
</dbReference>
<name>A0A0D7B8R3_9AGAR</name>
<feature type="region of interest" description="Disordered" evidence="1">
    <location>
        <begin position="283"/>
        <end position="311"/>
    </location>
</feature>
<accession>A0A0D7B8R3</accession>
<dbReference type="InterPro" id="IPR036047">
    <property type="entry name" value="F-box-like_dom_sf"/>
</dbReference>
<evidence type="ECO:0000259" key="2">
    <source>
        <dbReference type="PROSITE" id="PS50181"/>
    </source>
</evidence>
<dbReference type="Proteomes" id="UP000054007">
    <property type="component" value="Unassembled WGS sequence"/>
</dbReference>
<evidence type="ECO:0000313" key="3">
    <source>
        <dbReference type="EMBL" id="KIY66569.1"/>
    </source>
</evidence>
<protein>
    <recommendedName>
        <fullName evidence="2">F-box domain-containing protein</fullName>
    </recommendedName>
</protein>
<dbReference type="PROSITE" id="PS50181">
    <property type="entry name" value="FBOX"/>
    <property type="match status" value="1"/>
</dbReference>
<evidence type="ECO:0000256" key="1">
    <source>
        <dbReference type="SAM" id="MobiDB-lite"/>
    </source>
</evidence>
<feature type="domain" description="F-box" evidence="2">
    <location>
        <begin position="49"/>
        <end position="96"/>
    </location>
</feature>
<dbReference type="InterPro" id="IPR001810">
    <property type="entry name" value="F-box_dom"/>
</dbReference>
<dbReference type="OrthoDB" id="2322499at2759"/>
<reference evidence="3 4" key="1">
    <citation type="journal article" date="2015" name="Fungal Genet. Biol.">
        <title>Evolution of novel wood decay mechanisms in Agaricales revealed by the genome sequences of Fistulina hepatica and Cylindrobasidium torrendii.</title>
        <authorList>
            <person name="Floudas D."/>
            <person name="Held B.W."/>
            <person name="Riley R."/>
            <person name="Nagy L.G."/>
            <person name="Koehler G."/>
            <person name="Ransdell A.S."/>
            <person name="Younus H."/>
            <person name="Chow J."/>
            <person name="Chiniquy J."/>
            <person name="Lipzen A."/>
            <person name="Tritt A."/>
            <person name="Sun H."/>
            <person name="Haridas S."/>
            <person name="LaButti K."/>
            <person name="Ohm R.A."/>
            <person name="Kues U."/>
            <person name="Blanchette R.A."/>
            <person name="Grigoriev I.V."/>
            <person name="Minto R.E."/>
            <person name="Hibbett D.S."/>
        </authorList>
    </citation>
    <scope>NUCLEOTIDE SEQUENCE [LARGE SCALE GENOMIC DNA]</scope>
    <source>
        <strain evidence="3 4">FP15055 ss-10</strain>
    </source>
</reference>
<dbReference type="AlphaFoldDB" id="A0A0D7B8R3"/>
<keyword evidence="4" id="KW-1185">Reference proteome</keyword>
<gene>
    <name evidence="3" type="ORF">CYLTODRAFT_411743</name>
</gene>
<sequence length="311" mass="35743">MPPTRTKPSKQSKREVQPVVNTSVTRFVGGRRNSVVEPGSSVVLGQTEFSWLVELPHDIIFEICASLHPLSVLYLSRTCKKLRNLLMSIKSRFLNASFLTRMFKQVARSSPDIYNRLRVIKSFTPSASSKGISAEQVLDYDSFAEMFGEIKDMTATQFSQWCETEKENFDCFQDQCKQLQDFKMDMDECAKMEKKEEKLAIQNQRRKEILARCEEAGYVASHRKRGETDLEFWDDVRVALRSKKSTKHRWASFARCAPLTDDEWNKNDMLNTLIECGKVVDKHSVTRKSTSKPGSKVSRGSPKRGTRSRPY</sequence>
<dbReference type="CDD" id="cd09917">
    <property type="entry name" value="F-box_SF"/>
    <property type="match status" value="1"/>
</dbReference>
<evidence type="ECO:0000313" key="4">
    <source>
        <dbReference type="Proteomes" id="UP000054007"/>
    </source>
</evidence>
<feature type="compositionally biased region" description="Basic residues" evidence="1">
    <location>
        <begin position="301"/>
        <end position="311"/>
    </location>
</feature>
<proteinExistence type="predicted"/>